<comment type="caution">
    <text evidence="2">The sequence shown here is derived from an EMBL/GenBank/DDBJ whole genome shotgun (WGS) entry which is preliminary data.</text>
</comment>
<name>A0A0G8BUA2_9BACI</name>
<dbReference type="RefSeq" id="WP_046960247.1">
    <property type="nucleotide sequence ID" value="NZ_LCYN01000038.1"/>
</dbReference>
<keyword evidence="1" id="KW-0472">Membrane</keyword>
<evidence type="ECO:0000313" key="3">
    <source>
        <dbReference type="Proteomes" id="UP000035350"/>
    </source>
</evidence>
<accession>A0A0G8BUA2</accession>
<keyword evidence="1" id="KW-0812">Transmembrane</keyword>
<dbReference type="PATRIC" id="fig|1396.433.peg.850"/>
<feature type="transmembrane region" description="Helical" evidence="1">
    <location>
        <begin position="61"/>
        <end position="79"/>
    </location>
</feature>
<feature type="transmembrane region" description="Helical" evidence="1">
    <location>
        <begin position="7"/>
        <end position="26"/>
    </location>
</feature>
<evidence type="ECO:0000313" key="2">
    <source>
        <dbReference type="EMBL" id="KKZ91075.1"/>
    </source>
</evidence>
<proteinExistence type="predicted"/>
<evidence type="ECO:0000256" key="1">
    <source>
        <dbReference type="SAM" id="Phobius"/>
    </source>
</evidence>
<organism evidence="2 3">
    <name type="scientific">Bacillus wiedmannii</name>
    <dbReference type="NCBI Taxonomy" id="1890302"/>
    <lineage>
        <taxon>Bacteria</taxon>
        <taxon>Bacillati</taxon>
        <taxon>Bacillota</taxon>
        <taxon>Bacilli</taxon>
        <taxon>Bacillales</taxon>
        <taxon>Bacillaceae</taxon>
        <taxon>Bacillus</taxon>
        <taxon>Bacillus cereus group</taxon>
    </lineage>
</organism>
<dbReference type="EMBL" id="LCYN01000038">
    <property type="protein sequence ID" value="KKZ91075.1"/>
    <property type="molecule type" value="Genomic_DNA"/>
</dbReference>
<keyword evidence="1" id="KW-1133">Transmembrane helix</keyword>
<gene>
    <name evidence="2" type="ORF">B4147_0899</name>
</gene>
<feature type="transmembrane region" description="Helical" evidence="1">
    <location>
        <begin position="85"/>
        <end position="102"/>
    </location>
</feature>
<sequence>MQRNINIPLLIEYFAFLGLICCLIIYNTNTVFLSIIIAFVALEIMMESFQVQLKQKISHIYNAIFLLSALITNIISNGFYLSTVFPVFFMAILLFIARYIHVPTNKKHEQKA</sequence>
<dbReference type="AlphaFoldDB" id="A0A0G8BUA2"/>
<protein>
    <submittedName>
        <fullName evidence="2">Uncharacterized protein</fullName>
    </submittedName>
</protein>
<reference evidence="3" key="2">
    <citation type="submission" date="2015-04" db="EMBL/GenBank/DDBJ databases">
        <title>Draft Genome Sequences of Eight Spore-Forming Food Isolates of Bacillus cereus Genome sequencing.</title>
        <authorList>
            <person name="Krawcyk A.O."/>
            <person name="de Jong A."/>
            <person name="Eijlander R.T."/>
            <person name="Berendsen E.M."/>
            <person name="Holsappel S."/>
            <person name="Wells-Bennik M."/>
            <person name="Kuipers O.P."/>
        </authorList>
    </citation>
    <scope>NUCLEOTIDE SEQUENCE [LARGE SCALE GENOMIC DNA]</scope>
    <source>
        <strain evidence="3">B4147</strain>
    </source>
</reference>
<dbReference type="Proteomes" id="UP000035350">
    <property type="component" value="Unassembled WGS sequence"/>
</dbReference>
<reference evidence="2 3" key="1">
    <citation type="journal article" date="2015" name="Genome Announc.">
        <title>Next-Generation Whole-Genome Sequencing of Eight Strains of Bacillus cereus, Isolated from Food.</title>
        <authorList>
            <person name="Krawczyk A.O."/>
            <person name="de Jong A."/>
            <person name="Eijlander R.T."/>
            <person name="Berendsen E.M."/>
            <person name="Holsappel S."/>
            <person name="Wells-Bennik M.H."/>
            <person name="Kuipers O.P."/>
        </authorList>
    </citation>
    <scope>NUCLEOTIDE SEQUENCE [LARGE SCALE GENOMIC DNA]</scope>
    <source>
        <strain evidence="2 3">B4147</strain>
    </source>
</reference>